<accession>A0A931CJC4</accession>
<comment type="caution">
    <text evidence="3">The sequence shown here is derived from an EMBL/GenBank/DDBJ whole genome shotgun (WGS) entry which is preliminary data.</text>
</comment>
<keyword evidence="1 3" id="KW-0378">Hydrolase</keyword>
<dbReference type="PANTHER" id="PTHR43798:SF31">
    <property type="entry name" value="AB HYDROLASE SUPERFAMILY PROTEIN YCLE"/>
    <property type="match status" value="1"/>
</dbReference>
<dbReference type="GO" id="GO:0016020">
    <property type="term" value="C:membrane"/>
    <property type="evidence" value="ECO:0007669"/>
    <property type="project" value="TreeGrafter"/>
</dbReference>
<dbReference type="AlphaFoldDB" id="A0A931CJC4"/>
<name>A0A931CJC4_9ACTN</name>
<protein>
    <submittedName>
        <fullName evidence="3">Alpha/beta hydrolase</fullName>
    </submittedName>
</protein>
<sequence>METIDVDGLRIAYERAGTGPPIVLLHGYVGDGATTWRRQIDALSDEFTVVAWDAPGAGGSSDPPESFGMAGYSDCLAGFVARLGLERPSIVGLSFGGSLAIDFCRRYPAVPAALVLASAYAGWAGSLSAEVTEQRLRQADTLSRLEPKAFRDALLPTMFTEGTASDVRDRFGAAMLAFHPAGFRAMAQASAEDLRDALPHLELPTLLIYGDQDVRAPLDVAQRLHAAIRHSTLTVLPGVGHVCNIEAEREFNSALREFLTGR</sequence>
<dbReference type="EMBL" id="JADQTO010000025">
    <property type="protein sequence ID" value="MBG0567243.1"/>
    <property type="molecule type" value="Genomic_DNA"/>
</dbReference>
<dbReference type="SUPFAM" id="SSF53474">
    <property type="entry name" value="alpha/beta-Hydrolases"/>
    <property type="match status" value="1"/>
</dbReference>
<gene>
    <name evidence="3" type="ORF">I4J89_37925</name>
</gene>
<dbReference type="InterPro" id="IPR050266">
    <property type="entry name" value="AB_hydrolase_sf"/>
</dbReference>
<proteinExistence type="predicted"/>
<dbReference type="InterPro" id="IPR029058">
    <property type="entry name" value="AB_hydrolase_fold"/>
</dbReference>
<evidence type="ECO:0000313" key="4">
    <source>
        <dbReference type="Proteomes" id="UP000598146"/>
    </source>
</evidence>
<dbReference type="Gene3D" id="3.40.50.1820">
    <property type="entry name" value="alpha/beta hydrolase"/>
    <property type="match status" value="1"/>
</dbReference>
<dbReference type="Pfam" id="PF00561">
    <property type="entry name" value="Abhydrolase_1"/>
    <property type="match status" value="1"/>
</dbReference>
<reference evidence="3" key="1">
    <citation type="submission" date="2020-11" db="EMBL/GenBank/DDBJ databases">
        <title>Isolation and identification of active actinomycetes.</title>
        <authorList>
            <person name="Sun X."/>
        </authorList>
    </citation>
    <scope>NUCLEOTIDE SEQUENCE</scope>
    <source>
        <strain evidence="3">NEAU-A11</strain>
    </source>
</reference>
<feature type="domain" description="AB hydrolase-1" evidence="2">
    <location>
        <begin position="20"/>
        <end position="246"/>
    </location>
</feature>
<dbReference type="Proteomes" id="UP000598146">
    <property type="component" value="Unassembled WGS sequence"/>
</dbReference>
<evidence type="ECO:0000259" key="2">
    <source>
        <dbReference type="Pfam" id="PF00561"/>
    </source>
</evidence>
<dbReference type="InterPro" id="IPR000073">
    <property type="entry name" value="AB_hydrolase_1"/>
</dbReference>
<dbReference type="PRINTS" id="PR00111">
    <property type="entry name" value="ABHYDROLASE"/>
</dbReference>
<evidence type="ECO:0000313" key="3">
    <source>
        <dbReference type="EMBL" id="MBG0567243.1"/>
    </source>
</evidence>
<organism evidence="3 4">
    <name type="scientific">Actinoplanes aureus</name>
    <dbReference type="NCBI Taxonomy" id="2792083"/>
    <lineage>
        <taxon>Bacteria</taxon>
        <taxon>Bacillati</taxon>
        <taxon>Actinomycetota</taxon>
        <taxon>Actinomycetes</taxon>
        <taxon>Micromonosporales</taxon>
        <taxon>Micromonosporaceae</taxon>
        <taxon>Actinoplanes</taxon>
    </lineage>
</organism>
<dbReference type="RefSeq" id="WP_196419002.1">
    <property type="nucleotide sequence ID" value="NZ_JADQTO010000025.1"/>
</dbReference>
<dbReference type="GO" id="GO:0016787">
    <property type="term" value="F:hydrolase activity"/>
    <property type="evidence" value="ECO:0007669"/>
    <property type="project" value="UniProtKB-KW"/>
</dbReference>
<dbReference type="PANTHER" id="PTHR43798">
    <property type="entry name" value="MONOACYLGLYCEROL LIPASE"/>
    <property type="match status" value="1"/>
</dbReference>
<keyword evidence="4" id="KW-1185">Reference proteome</keyword>
<evidence type="ECO:0000256" key="1">
    <source>
        <dbReference type="ARBA" id="ARBA00022801"/>
    </source>
</evidence>